<organism evidence="1 2">
    <name type="scientific">Candidatus Curtissbacteria bacterium RIFCSPHIGHO2_01_FULL_41_13</name>
    <dbReference type="NCBI Taxonomy" id="1797745"/>
    <lineage>
        <taxon>Bacteria</taxon>
        <taxon>Candidatus Curtissiibacteriota</taxon>
    </lineage>
</organism>
<protein>
    <submittedName>
        <fullName evidence="1">Uncharacterized protein</fullName>
    </submittedName>
</protein>
<comment type="caution">
    <text evidence="1">The sequence shown here is derived from an EMBL/GenBank/DDBJ whole genome shotgun (WGS) entry which is preliminary data.</text>
</comment>
<dbReference type="EMBL" id="MFBA01000007">
    <property type="protein sequence ID" value="OGD86012.1"/>
    <property type="molecule type" value="Genomic_DNA"/>
</dbReference>
<name>A0A1F5G2A7_9BACT</name>
<dbReference type="SUPFAM" id="SSF81301">
    <property type="entry name" value="Nucleotidyltransferase"/>
    <property type="match status" value="1"/>
</dbReference>
<evidence type="ECO:0000313" key="1">
    <source>
        <dbReference type="EMBL" id="OGD86012.1"/>
    </source>
</evidence>
<gene>
    <name evidence="1" type="ORF">A2696_00335</name>
</gene>
<dbReference type="Proteomes" id="UP000177069">
    <property type="component" value="Unassembled WGS sequence"/>
</dbReference>
<dbReference type="AlphaFoldDB" id="A0A1F5G2A7"/>
<sequence>MNYYHNLITDRSFKLLQNLREKYKFILIGGWAVFLYTGALKSKDIDLVVEFEEYSKFRQDFEVNKNARLKKYEAKFEGIDIDIYLPYYSNPGLPAEDLKKITQKLEGFTVCEKEVLAILKQRALNERAGSVKGRKDLIDLVSLFRLPDFDWDKYNRLISDYKVGELAKFCKNIISKTSNISELALNVHKMARLKKRILPLI</sequence>
<reference evidence="1 2" key="1">
    <citation type="journal article" date="2016" name="Nat. Commun.">
        <title>Thousands of microbial genomes shed light on interconnected biogeochemical processes in an aquifer system.</title>
        <authorList>
            <person name="Anantharaman K."/>
            <person name="Brown C.T."/>
            <person name="Hug L.A."/>
            <person name="Sharon I."/>
            <person name="Castelle C.J."/>
            <person name="Probst A.J."/>
            <person name="Thomas B.C."/>
            <person name="Singh A."/>
            <person name="Wilkins M.J."/>
            <person name="Karaoz U."/>
            <person name="Brodie E.L."/>
            <person name="Williams K.H."/>
            <person name="Hubbard S.S."/>
            <person name="Banfield J.F."/>
        </authorList>
    </citation>
    <scope>NUCLEOTIDE SEQUENCE [LARGE SCALE GENOMIC DNA]</scope>
</reference>
<accession>A0A1F5G2A7</accession>
<dbReference type="InterPro" id="IPR043519">
    <property type="entry name" value="NT_sf"/>
</dbReference>
<proteinExistence type="predicted"/>
<evidence type="ECO:0000313" key="2">
    <source>
        <dbReference type="Proteomes" id="UP000177069"/>
    </source>
</evidence>
<dbReference type="Gene3D" id="3.30.460.40">
    <property type="match status" value="1"/>
</dbReference>